<reference evidence="3 4" key="1">
    <citation type="submission" date="2018-08" db="EMBL/GenBank/DDBJ databases">
        <authorList>
            <person name="Laetsch R D."/>
            <person name="Stevens L."/>
            <person name="Kumar S."/>
            <person name="Blaxter L. M."/>
        </authorList>
    </citation>
    <scope>NUCLEOTIDE SEQUENCE [LARGE SCALE GENOMIC DNA]</scope>
</reference>
<proteinExistence type="predicted"/>
<dbReference type="PANTHER" id="PTHR24067">
    <property type="entry name" value="UBIQUITIN-CONJUGATING ENZYME E2"/>
    <property type="match status" value="1"/>
</dbReference>
<dbReference type="InterPro" id="IPR016135">
    <property type="entry name" value="UBQ-conjugating_enzyme/RWD"/>
</dbReference>
<dbReference type="Proteomes" id="UP000276991">
    <property type="component" value="Unassembled WGS sequence"/>
</dbReference>
<dbReference type="CDD" id="cd23814">
    <property type="entry name" value="UEV_AKTIP"/>
    <property type="match status" value="1"/>
</dbReference>
<name>A0A498SDL3_ACAVI</name>
<dbReference type="SMART" id="SM00212">
    <property type="entry name" value="UBCc"/>
    <property type="match status" value="1"/>
</dbReference>
<organism evidence="3 4">
    <name type="scientific">Acanthocheilonema viteae</name>
    <name type="common">Filarial nematode worm</name>
    <name type="synonym">Dipetalonema viteae</name>
    <dbReference type="NCBI Taxonomy" id="6277"/>
    <lineage>
        <taxon>Eukaryota</taxon>
        <taxon>Metazoa</taxon>
        <taxon>Ecdysozoa</taxon>
        <taxon>Nematoda</taxon>
        <taxon>Chromadorea</taxon>
        <taxon>Rhabditida</taxon>
        <taxon>Spirurina</taxon>
        <taxon>Spiruromorpha</taxon>
        <taxon>Filarioidea</taxon>
        <taxon>Onchocercidae</taxon>
        <taxon>Acanthocheilonema</taxon>
    </lineage>
</organism>
<dbReference type="InterPro" id="IPR050113">
    <property type="entry name" value="Ub_conjugating_enzyme"/>
</dbReference>
<dbReference type="SUPFAM" id="SSF54495">
    <property type="entry name" value="UBC-like"/>
    <property type="match status" value="1"/>
</dbReference>
<keyword evidence="4" id="KW-1185">Reference proteome</keyword>
<evidence type="ECO:0000259" key="2">
    <source>
        <dbReference type="PROSITE" id="PS50127"/>
    </source>
</evidence>
<dbReference type="Gene3D" id="3.10.110.10">
    <property type="entry name" value="Ubiquitin Conjugating Enzyme"/>
    <property type="match status" value="1"/>
</dbReference>
<feature type="region of interest" description="Disordered" evidence="1">
    <location>
        <begin position="411"/>
        <end position="440"/>
    </location>
</feature>
<evidence type="ECO:0000313" key="3">
    <source>
        <dbReference type="EMBL" id="VBB29725.1"/>
    </source>
</evidence>
<dbReference type="PROSITE" id="PS50127">
    <property type="entry name" value="UBC_2"/>
    <property type="match status" value="1"/>
</dbReference>
<evidence type="ECO:0000313" key="4">
    <source>
        <dbReference type="Proteomes" id="UP000276991"/>
    </source>
</evidence>
<dbReference type="GO" id="GO:0032446">
    <property type="term" value="P:protein modification by small protein conjugation"/>
    <property type="evidence" value="ECO:0007669"/>
    <property type="project" value="UniProtKB-ARBA"/>
</dbReference>
<dbReference type="AlphaFoldDB" id="A0A498SDL3"/>
<accession>A0A498SDL3</accession>
<dbReference type="STRING" id="6277.A0A498SDL3"/>
<dbReference type="EMBL" id="UPTC01000680">
    <property type="protein sequence ID" value="VBB29725.1"/>
    <property type="molecule type" value="Genomic_DNA"/>
</dbReference>
<sequence>MKRRNSLFLSSGSGFSNTEGIEIATEMAPGESLRLSPELITEHIIMSEYAMICRDPIDGLYAVPSARNKFEWFGLLFIRRGVYAGAIFRFTLHLPVDFPSTELPTIVFDSDVFHPHVNPVTRELDLKKYFVDGWKSDQHHLYHILLIVQACIRTFFTFDSNPATCANTEAAALLRDNRELYRVRASELIKKSRSIIYEPVDTDDANAIRLMPWDASVHEPLRQRLIGGLTDSQISTMSLLGSLGCGLNKPSIFESRAKHGFSWISPADLCYMVEPPRPAELDLKIISEAENSPTNAEQFYASCSGCGLNDNNLTNGIIIPPISELNLNGESDFKQESGEESQQELEKDSSNLLKDVLQNEDGVKGPVAKRSENNGLVEKTCEEREVKEQERDVTPFSGLEKCDHRKNEYMKAQQGDDVSDRNAVESRSNWISDEVGGSDI</sequence>
<gene>
    <name evidence="3" type="ORF">NAV_LOCUS4521</name>
</gene>
<dbReference type="Pfam" id="PF00179">
    <property type="entry name" value="UQ_con"/>
    <property type="match status" value="1"/>
</dbReference>
<dbReference type="OrthoDB" id="5596422at2759"/>
<evidence type="ECO:0000256" key="1">
    <source>
        <dbReference type="SAM" id="MobiDB-lite"/>
    </source>
</evidence>
<protein>
    <recommendedName>
        <fullName evidence="2">UBC core domain-containing protein</fullName>
    </recommendedName>
</protein>
<dbReference type="InterPro" id="IPR000608">
    <property type="entry name" value="UBC"/>
</dbReference>
<feature type="domain" description="UBC core" evidence="2">
    <location>
        <begin position="40"/>
        <end position="194"/>
    </location>
</feature>